<reference evidence="4 5" key="1">
    <citation type="submission" date="2017-09" db="EMBL/GenBank/DDBJ databases">
        <title>WGS assembly of Aquilegia coerulea Goldsmith.</title>
        <authorList>
            <person name="Hodges S."/>
            <person name="Kramer E."/>
            <person name="Nordborg M."/>
            <person name="Tomkins J."/>
            <person name="Borevitz J."/>
            <person name="Derieg N."/>
            <person name="Yan J."/>
            <person name="Mihaltcheva S."/>
            <person name="Hayes R.D."/>
            <person name="Rokhsar D."/>
        </authorList>
    </citation>
    <scope>NUCLEOTIDE SEQUENCE [LARGE SCALE GENOMIC DNA]</scope>
    <source>
        <strain evidence="5">cv. Goldsmith</strain>
    </source>
</reference>
<protein>
    <submittedName>
        <fullName evidence="4">Uncharacterized protein</fullName>
    </submittedName>
</protein>
<evidence type="ECO:0000256" key="1">
    <source>
        <dbReference type="SAM" id="MobiDB-lite"/>
    </source>
</evidence>
<organism evidence="4 5">
    <name type="scientific">Aquilegia coerulea</name>
    <name type="common">Rocky mountain columbine</name>
    <dbReference type="NCBI Taxonomy" id="218851"/>
    <lineage>
        <taxon>Eukaryota</taxon>
        <taxon>Viridiplantae</taxon>
        <taxon>Streptophyta</taxon>
        <taxon>Embryophyta</taxon>
        <taxon>Tracheophyta</taxon>
        <taxon>Spermatophyta</taxon>
        <taxon>Magnoliopsida</taxon>
        <taxon>Ranunculales</taxon>
        <taxon>Ranunculaceae</taxon>
        <taxon>Thalictroideae</taxon>
        <taxon>Aquilegia</taxon>
    </lineage>
</organism>
<accession>A0A2G5DSL2</accession>
<feature type="compositionally biased region" description="Basic residues" evidence="1">
    <location>
        <begin position="295"/>
        <end position="311"/>
    </location>
</feature>
<evidence type="ECO:0000313" key="5">
    <source>
        <dbReference type="Proteomes" id="UP000230069"/>
    </source>
</evidence>
<feature type="region of interest" description="Disordered" evidence="1">
    <location>
        <begin position="279"/>
        <end position="366"/>
    </location>
</feature>
<feature type="compositionally biased region" description="Acidic residues" evidence="1">
    <location>
        <begin position="17"/>
        <end position="36"/>
    </location>
</feature>
<feature type="compositionally biased region" description="Basic and acidic residues" evidence="1">
    <location>
        <begin position="312"/>
        <end position="335"/>
    </location>
</feature>
<dbReference type="Pfam" id="PF24766">
    <property type="entry name" value="DUF7699"/>
    <property type="match status" value="1"/>
</dbReference>
<dbReference type="PANTHER" id="PTHR35323:SF2">
    <property type="entry name" value="SAP DOMAIN-CONTAINING PROTEIN"/>
    <property type="match status" value="1"/>
</dbReference>
<dbReference type="Pfam" id="PF02037">
    <property type="entry name" value="SAP"/>
    <property type="match status" value="1"/>
</dbReference>
<feature type="domain" description="DUF7699" evidence="3">
    <location>
        <begin position="175"/>
        <end position="259"/>
    </location>
</feature>
<feature type="region of interest" description="Disordered" evidence="1">
    <location>
        <begin position="1"/>
        <end position="86"/>
    </location>
</feature>
<dbReference type="STRING" id="218851.A0A2G5DSL2"/>
<feature type="domain" description="SAP" evidence="2">
    <location>
        <begin position="119"/>
        <end position="151"/>
    </location>
</feature>
<dbReference type="AlphaFoldDB" id="A0A2G5DSL2"/>
<name>A0A2G5DSL2_AQUCA</name>
<gene>
    <name evidence="4" type="ORF">AQUCO_01500157v1</name>
</gene>
<dbReference type="PANTHER" id="PTHR35323">
    <property type="entry name" value="SAP DOMAIN-CONTAINING PROTEIN"/>
    <property type="match status" value="1"/>
</dbReference>
<dbReference type="OrthoDB" id="690722at2759"/>
<dbReference type="InParanoid" id="A0A2G5DSL2"/>
<evidence type="ECO:0000259" key="2">
    <source>
        <dbReference type="Pfam" id="PF02037"/>
    </source>
</evidence>
<dbReference type="Proteomes" id="UP000230069">
    <property type="component" value="Unassembled WGS sequence"/>
</dbReference>
<keyword evidence="5" id="KW-1185">Reference proteome</keyword>
<evidence type="ECO:0000259" key="3">
    <source>
        <dbReference type="Pfam" id="PF24766"/>
    </source>
</evidence>
<feature type="compositionally biased region" description="Acidic residues" evidence="1">
    <location>
        <begin position="52"/>
        <end position="86"/>
    </location>
</feature>
<proteinExistence type="predicted"/>
<feature type="compositionally biased region" description="Basic and acidic residues" evidence="1">
    <location>
        <begin position="343"/>
        <end position="358"/>
    </location>
</feature>
<evidence type="ECO:0000313" key="4">
    <source>
        <dbReference type="EMBL" id="PIA46426.1"/>
    </source>
</evidence>
<dbReference type="InterPro" id="IPR056116">
    <property type="entry name" value="DUF7699"/>
</dbReference>
<dbReference type="EMBL" id="KZ305032">
    <property type="protein sequence ID" value="PIA46426.1"/>
    <property type="molecule type" value="Genomic_DNA"/>
</dbReference>
<dbReference type="InterPro" id="IPR003034">
    <property type="entry name" value="SAP_dom"/>
</dbReference>
<sequence length="505" mass="57778">MVGKKGKEIPSYVILSDTEDNDDVDEQEEEKEEEEIINTSSSSSSDEHSEWSVEDEDDDDEEEEEKEDEESDVESIDNQNEYDSESDDIDIVHHHDNNEKPHYDRIVQLLKDGRDLEPLNLEECKVYLRKHGLRLTGTKAVCIQRIQEHWRIKDGNGEKLFPRSSFSINCTGDVCKGDVVLFTQRVFAKFDKVTRSGNLVGKRTIAGRVVKESYGAAKQQHTFTVEVLWSKGVKKLPPLSQVLVKGRNLYKLKTFRQCWDNEAERLKVLDEKHKRGAAARALRARKRACLESKGSKRQRQSSHTGRAPKRLRKEEPGPTTRSERGKHDYSREKAPLLKQPKPIKNDKHVQKTSAEHLRSTRRNRNRDSFIHPRSLHDHQLQSHPTNVVSELPGSRVSSHFSGYDVGSASKDMRIQQECDHNHFRQHAYSGAGYHLDARSLNYYQNQLAIDTWVPSIPLETGHGRGSAHGLLCCSTRGCKYAQARNCVVSSCLRCCQRIGRRCHGH</sequence>